<dbReference type="PANTHER" id="PTHR16148:SF14">
    <property type="entry name" value="MYND-TYPE DOMAIN-CONTAINING PROTEIN"/>
    <property type="match status" value="1"/>
</dbReference>
<keyword evidence="3" id="KW-1185">Reference proteome</keyword>
<name>X6P8Q4_RETFI</name>
<dbReference type="GO" id="GO:0005730">
    <property type="term" value="C:nucleolus"/>
    <property type="evidence" value="ECO:0007669"/>
    <property type="project" value="TreeGrafter"/>
</dbReference>
<feature type="compositionally biased region" description="Acidic residues" evidence="1">
    <location>
        <begin position="54"/>
        <end position="63"/>
    </location>
</feature>
<feature type="compositionally biased region" description="Polar residues" evidence="1">
    <location>
        <begin position="30"/>
        <end position="39"/>
    </location>
</feature>
<dbReference type="AlphaFoldDB" id="X6P8Q4"/>
<keyword evidence="2" id="KW-0418">Kinase</keyword>
<proteinExistence type="predicted"/>
<accession>X6P8Q4</accession>
<feature type="region of interest" description="Disordered" evidence="1">
    <location>
        <begin position="392"/>
        <end position="428"/>
    </location>
</feature>
<feature type="region of interest" description="Disordered" evidence="1">
    <location>
        <begin position="29"/>
        <end position="68"/>
    </location>
</feature>
<evidence type="ECO:0000313" key="3">
    <source>
        <dbReference type="Proteomes" id="UP000023152"/>
    </source>
</evidence>
<organism evidence="2 3">
    <name type="scientific">Reticulomyxa filosa</name>
    <dbReference type="NCBI Taxonomy" id="46433"/>
    <lineage>
        <taxon>Eukaryota</taxon>
        <taxon>Sar</taxon>
        <taxon>Rhizaria</taxon>
        <taxon>Retaria</taxon>
        <taxon>Foraminifera</taxon>
        <taxon>Monothalamids</taxon>
        <taxon>Reticulomyxidae</taxon>
        <taxon>Reticulomyxa</taxon>
    </lineage>
</organism>
<dbReference type="InterPro" id="IPR027417">
    <property type="entry name" value="P-loop_NTPase"/>
</dbReference>
<sequence>MRLHNEKWKRKRKMMVGKGMRRMTFDKWFSKNNDSTTPQELKHHYSPLSVMNENETETETETENETKSNAPFRFNTITLATDDSHKIKENATDITHEFTIVLIGGSRTGKSSIAKRFVADRFSFKYKRSVELKEYQHKCTVPIELQEKIFADTNMDMEGLFDDPIPTHPTDISIDRGCRSPNRPQNVDNNNNDDDGDKEREAKHVGPLFSFADFEYRDDDDDNVQVELESSPAPAEAIPQSQLTKDPIGSQKKHIRVSKMDLNVNLHIIDLGFHAIGDDTFFEKVDALVLVCDVTDTSSLEYLLFKYQDFLSKMPLIRKRRTSSVASEPLLNGSDPPFIPVIVVANKCDQKQQRVIYHQDIQNFVQTNIQPIVDSQWQGYYWNANANVNANTNANGNGNSPHDAVEELDDLSSVGTPPSYAMTPQSQSQNHLIATTPLGHPLHSHVIALDTVGTLGSSNNHNKSDYNAALSPQTPLSTVGVRKQVDETLWNPPSVNVLFTQNDTTWSDEDNDNDNNNNNNNNNNSNNNNNNNNNNNTSHNRRTKDRGDETRSRDTRKRHCSANDTAKRIANENGDVSDVASDDSGHISLKKIKLMSPAHEPTDFENDNDDYKLVEDDANVDDIYADSTQVSIVECSAATGKNVQKVFEKCIHKVCSRKYFLFTYIRVFHL</sequence>
<gene>
    <name evidence="2" type="ORF">RFI_02602</name>
</gene>
<dbReference type="Gene3D" id="3.40.50.300">
    <property type="entry name" value="P-loop containing nucleotide triphosphate hydrolases"/>
    <property type="match status" value="2"/>
</dbReference>
<dbReference type="PROSITE" id="PS51419">
    <property type="entry name" value="RAB"/>
    <property type="match status" value="1"/>
</dbReference>
<comment type="caution">
    <text evidence="2">The sequence shown here is derived from an EMBL/GenBank/DDBJ whole genome shotgun (WGS) entry which is preliminary data.</text>
</comment>
<evidence type="ECO:0000256" key="1">
    <source>
        <dbReference type="SAM" id="MobiDB-lite"/>
    </source>
</evidence>
<feature type="region of interest" description="Disordered" evidence="1">
    <location>
        <begin position="230"/>
        <end position="250"/>
    </location>
</feature>
<feature type="compositionally biased region" description="Low complexity" evidence="1">
    <location>
        <begin position="514"/>
        <end position="536"/>
    </location>
</feature>
<evidence type="ECO:0000313" key="2">
    <source>
        <dbReference type="EMBL" id="ETO34493.1"/>
    </source>
</evidence>
<keyword evidence="2" id="KW-0808">Transferase</keyword>
<dbReference type="GO" id="GO:0005654">
    <property type="term" value="C:nucleoplasm"/>
    <property type="evidence" value="ECO:0007669"/>
    <property type="project" value="TreeGrafter"/>
</dbReference>
<dbReference type="EMBL" id="ASPP01002510">
    <property type="protein sequence ID" value="ETO34493.1"/>
    <property type="molecule type" value="Genomic_DNA"/>
</dbReference>
<dbReference type="GO" id="GO:0016301">
    <property type="term" value="F:kinase activity"/>
    <property type="evidence" value="ECO:0007669"/>
    <property type="project" value="UniProtKB-KW"/>
</dbReference>
<protein>
    <submittedName>
        <fullName evidence="2">p21-activated protein kinase</fullName>
    </submittedName>
</protein>
<dbReference type="Proteomes" id="UP000023152">
    <property type="component" value="Unassembled WGS sequence"/>
</dbReference>
<feature type="region of interest" description="Disordered" evidence="1">
    <location>
        <begin position="504"/>
        <end position="583"/>
    </location>
</feature>
<reference evidence="2 3" key="1">
    <citation type="journal article" date="2013" name="Curr. Biol.">
        <title>The Genome of the Foraminiferan Reticulomyxa filosa.</title>
        <authorList>
            <person name="Glockner G."/>
            <person name="Hulsmann N."/>
            <person name="Schleicher M."/>
            <person name="Noegel A.A."/>
            <person name="Eichinger L."/>
            <person name="Gallinger C."/>
            <person name="Pawlowski J."/>
            <person name="Sierra R."/>
            <person name="Euteneuer U."/>
            <person name="Pillet L."/>
            <person name="Moustafa A."/>
            <person name="Platzer M."/>
            <person name="Groth M."/>
            <person name="Szafranski K."/>
            <person name="Schliwa M."/>
        </authorList>
    </citation>
    <scope>NUCLEOTIDE SEQUENCE [LARGE SCALE GENOMIC DNA]</scope>
</reference>
<dbReference type="SUPFAM" id="SSF52540">
    <property type="entry name" value="P-loop containing nucleoside triphosphate hydrolases"/>
    <property type="match status" value="1"/>
</dbReference>
<feature type="region of interest" description="Disordered" evidence="1">
    <location>
        <begin position="166"/>
        <end position="202"/>
    </location>
</feature>
<dbReference type="PANTHER" id="PTHR16148">
    <property type="entry name" value="NF-KAPPA-B-REPRESSING FACTOR-RELATED"/>
    <property type="match status" value="1"/>
</dbReference>